<keyword evidence="3" id="KW-1185">Reference proteome</keyword>
<evidence type="ECO:0000313" key="2">
    <source>
        <dbReference type="EMBL" id="PWV97631.1"/>
    </source>
</evidence>
<accession>A0A317PG41</accession>
<organism evidence="2 3">
    <name type="scientific">Hoeflea marina</name>
    <dbReference type="NCBI Taxonomy" id="274592"/>
    <lineage>
        <taxon>Bacteria</taxon>
        <taxon>Pseudomonadati</taxon>
        <taxon>Pseudomonadota</taxon>
        <taxon>Alphaproteobacteria</taxon>
        <taxon>Hyphomicrobiales</taxon>
        <taxon>Rhizobiaceae</taxon>
        <taxon>Hoeflea</taxon>
    </lineage>
</organism>
<reference evidence="2 3" key="1">
    <citation type="submission" date="2018-05" db="EMBL/GenBank/DDBJ databases">
        <title>Genomic Encyclopedia of Type Strains, Phase IV (KMG-IV): sequencing the most valuable type-strain genomes for metagenomic binning, comparative biology and taxonomic classification.</title>
        <authorList>
            <person name="Goeker M."/>
        </authorList>
    </citation>
    <scope>NUCLEOTIDE SEQUENCE [LARGE SCALE GENOMIC DNA]</scope>
    <source>
        <strain evidence="2 3">DSM 16791</strain>
    </source>
</reference>
<name>A0A317PG41_9HYPH</name>
<feature type="chain" id="PRO_5016259694" evidence="1">
    <location>
        <begin position="22"/>
        <end position="81"/>
    </location>
</feature>
<evidence type="ECO:0000256" key="1">
    <source>
        <dbReference type="SAM" id="SignalP"/>
    </source>
</evidence>
<gene>
    <name evidence="2" type="ORF">DFR52_106154</name>
</gene>
<keyword evidence="1" id="KW-0732">Signal</keyword>
<evidence type="ECO:0000313" key="3">
    <source>
        <dbReference type="Proteomes" id="UP000246352"/>
    </source>
</evidence>
<sequence>MIKIFATASLAALLLAGTAFAAETQGVVSNYDINTRMLTLDTGETYVLVEGVEPGDLSTGADVTVTHEENSTDATAVSVKQ</sequence>
<protein>
    <submittedName>
        <fullName evidence="2">Uncharacterized protein DUF1344</fullName>
    </submittedName>
</protein>
<proteinExistence type="predicted"/>
<dbReference type="Proteomes" id="UP000246352">
    <property type="component" value="Unassembled WGS sequence"/>
</dbReference>
<dbReference type="AlphaFoldDB" id="A0A317PG41"/>
<dbReference type="RefSeq" id="WP_110033929.1">
    <property type="nucleotide sequence ID" value="NZ_QGTR01000006.1"/>
</dbReference>
<dbReference type="EMBL" id="QGTR01000006">
    <property type="protein sequence ID" value="PWV97631.1"/>
    <property type="molecule type" value="Genomic_DNA"/>
</dbReference>
<feature type="signal peptide" evidence="1">
    <location>
        <begin position="1"/>
        <end position="21"/>
    </location>
</feature>
<comment type="caution">
    <text evidence="2">The sequence shown here is derived from an EMBL/GenBank/DDBJ whole genome shotgun (WGS) entry which is preliminary data.</text>
</comment>
<dbReference type="OrthoDB" id="8116132at2"/>